<proteinExistence type="predicted"/>
<dbReference type="EMBL" id="LAZR01018203">
    <property type="protein sequence ID" value="KKL97284.1"/>
    <property type="molecule type" value="Genomic_DNA"/>
</dbReference>
<gene>
    <name evidence="1" type="ORF">LCGC14_1836030</name>
</gene>
<organism evidence="1">
    <name type="scientific">marine sediment metagenome</name>
    <dbReference type="NCBI Taxonomy" id="412755"/>
    <lineage>
        <taxon>unclassified sequences</taxon>
        <taxon>metagenomes</taxon>
        <taxon>ecological metagenomes</taxon>
    </lineage>
</organism>
<sequence length="216" mass="24319">MDAKTPDGRWYPLFGLRLLNAILESTPPSTVIDLGCGKGAASKIFLNYGYTVTGISLSNEPELVADYENYTHVKQDMFQAHVDPADILWTAHVMEHMTNVGLFLHLCKHLLKDDGLLGISVPSDSTMTMVDGHLTFWTPAHLIYNLVINGWDCSQARFYREGRDISLMVRKKDVPPIVLNYDRGDLEKLSPYFPVPIIHRVTDPWLADNFQEGTAV</sequence>
<reference evidence="1" key="1">
    <citation type="journal article" date="2015" name="Nature">
        <title>Complex archaea that bridge the gap between prokaryotes and eukaryotes.</title>
        <authorList>
            <person name="Spang A."/>
            <person name="Saw J.H."/>
            <person name="Jorgensen S.L."/>
            <person name="Zaremba-Niedzwiedzka K."/>
            <person name="Martijn J."/>
            <person name="Lind A.E."/>
            <person name="van Eijk R."/>
            <person name="Schleper C."/>
            <person name="Guy L."/>
            <person name="Ettema T.J."/>
        </authorList>
    </citation>
    <scope>NUCLEOTIDE SEQUENCE</scope>
</reference>
<dbReference type="SUPFAM" id="SSF53335">
    <property type="entry name" value="S-adenosyl-L-methionine-dependent methyltransferases"/>
    <property type="match status" value="1"/>
</dbReference>
<accession>A0A0F9GEQ3</accession>
<comment type="caution">
    <text evidence="1">The sequence shown here is derived from an EMBL/GenBank/DDBJ whole genome shotgun (WGS) entry which is preliminary data.</text>
</comment>
<evidence type="ECO:0008006" key="2">
    <source>
        <dbReference type="Google" id="ProtNLM"/>
    </source>
</evidence>
<dbReference type="AlphaFoldDB" id="A0A0F9GEQ3"/>
<dbReference type="Gene3D" id="3.40.50.150">
    <property type="entry name" value="Vaccinia Virus protein VP39"/>
    <property type="match status" value="1"/>
</dbReference>
<evidence type="ECO:0000313" key="1">
    <source>
        <dbReference type="EMBL" id="KKL97284.1"/>
    </source>
</evidence>
<dbReference type="PANTHER" id="PTHR43861">
    <property type="entry name" value="TRANS-ACONITATE 2-METHYLTRANSFERASE-RELATED"/>
    <property type="match status" value="1"/>
</dbReference>
<dbReference type="CDD" id="cd02440">
    <property type="entry name" value="AdoMet_MTases"/>
    <property type="match status" value="1"/>
</dbReference>
<dbReference type="InterPro" id="IPR029063">
    <property type="entry name" value="SAM-dependent_MTases_sf"/>
</dbReference>
<protein>
    <recommendedName>
        <fullName evidence="2">Methyltransferase type 11 domain-containing protein</fullName>
    </recommendedName>
</protein>
<dbReference type="Pfam" id="PF13489">
    <property type="entry name" value="Methyltransf_23"/>
    <property type="match status" value="1"/>
</dbReference>
<name>A0A0F9GEQ3_9ZZZZ</name>